<sequence>MFIVNLKYTLGLDLSSIEKFITEHRKFLDKYYDKGYFILSGPIHPRIGGIILANIEKLNQLKDILKEDPFYINDIAEYEITEFTPTKWHKNLNIFIKKYE</sequence>
<dbReference type="PATRIC" id="fig|1359196.3.peg.251"/>
<gene>
    <name evidence="3" type="ORF">RFEPED_0270</name>
</gene>
<dbReference type="Gene3D" id="3.30.70.1060">
    <property type="entry name" value="Dimeric alpha+beta barrel"/>
    <property type="match status" value="1"/>
</dbReference>
<proteinExistence type="inferred from homology"/>
<name>A0A0F3MTH8_RICFI</name>
<dbReference type="AlphaFoldDB" id="A0A0F3MTH8"/>
<dbReference type="SUPFAM" id="SSF54909">
    <property type="entry name" value="Dimeric alpha+beta barrel"/>
    <property type="match status" value="1"/>
</dbReference>
<dbReference type="Proteomes" id="UP000033475">
    <property type="component" value="Unassembled WGS sequence"/>
</dbReference>
<dbReference type="Pfam" id="PF03795">
    <property type="entry name" value="YCII"/>
    <property type="match status" value="1"/>
</dbReference>
<evidence type="ECO:0000313" key="4">
    <source>
        <dbReference type="Proteomes" id="UP000033475"/>
    </source>
</evidence>
<protein>
    <submittedName>
        <fullName evidence="3">YCII-related domain protein</fullName>
    </submittedName>
</protein>
<accession>A0A0F3MTH8</accession>
<comment type="caution">
    <text evidence="3">The sequence shown here is derived from an EMBL/GenBank/DDBJ whole genome shotgun (WGS) entry which is preliminary data.</text>
</comment>
<evidence type="ECO:0000256" key="1">
    <source>
        <dbReference type="ARBA" id="ARBA00007689"/>
    </source>
</evidence>
<comment type="similarity">
    <text evidence="1">Belongs to the YciI family.</text>
</comment>
<dbReference type="PANTHER" id="PTHR37828:SF1">
    <property type="entry name" value="YCII-RELATED DOMAIN-CONTAINING PROTEIN"/>
    <property type="match status" value="1"/>
</dbReference>
<evidence type="ECO:0000259" key="2">
    <source>
        <dbReference type="Pfam" id="PF03795"/>
    </source>
</evidence>
<evidence type="ECO:0000313" key="3">
    <source>
        <dbReference type="EMBL" id="KJV57899.1"/>
    </source>
</evidence>
<reference evidence="3 4" key="1">
    <citation type="submission" date="2015-01" db="EMBL/GenBank/DDBJ databases">
        <title>Genome Sequencing of Rickettsiales.</title>
        <authorList>
            <person name="Daugherty S.C."/>
            <person name="Su Q."/>
            <person name="Abolude K."/>
            <person name="Beier-Sexton M."/>
            <person name="Carlyon J.A."/>
            <person name="Carter R."/>
            <person name="Day N.P."/>
            <person name="Dumler S.J."/>
            <person name="Dyachenko V."/>
            <person name="Godinez A."/>
            <person name="Kurtti T.J."/>
            <person name="Lichay M."/>
            <person name="Mullins K.E."/>
            <person name="Ott S."/>
            <person name="Pappas-Brown V."/>
            <person name="Paris D.H."/>
            <person name="Patel P."/>
            <person name="Richards A.L."/>
            <person name="Sadzewicz L."/>
            <person name="Sears K."/>
            <person name="Seidman D."/>
            <person name="Sengamalay N."/>
            <person name="Stenos J."/>
            <person name="Tallon L.J."/>
            <person name="Vincent G."/>
            <person name="Fraser C.M."/>
            <person name="Munderloh U."/>
            <person name="Dunning-Hotopp J.C."/>
        </authorList>
    </citation>
    <scope>NUCLEOTIDE SEQUENCE [LARGE SCALE GENOMIC DNA]</scope>
    <source>
        <strain evidence="3 4">Pedreira</strain>
    </source>
</reference>
<organism evidence="3 4">
    <name type="scientific">Rickettsia felis str. Pedreira</name>
    <dbReference type="NCBI Taxonomy" id="1359196"/>
    <lineage>
        <taxon>Bacteria</taxon>
        <taxon>Pseudomonadati</taxon>
        <taxon>Pseudomonadota</taxon>
        <taxon>Alphaproteobacteria</taxon>
        <taxon>Rickettsiales</taxon>
        <taxon>Rickettsiaceae</taxon>
        <taxon>Rickettsieae</taxon>
        <taxon>Rickettsia</taxon>
        <taxon>spotted fever group</taxon>
    </lineage>
</organism>
<dbReference type="InterPro" id="IPR011008">
    <property type="entry name" value="Dimeric_a/b-barrel"/>
</dbReference>
<feature type="domain" description="YCII-related" evidence="2">
    <location>
        <begin position="1"/>
        <end position="84"/>
    </location>
</feature>
<dbReference type="EMBL" id="LANQ01000001">
    <property type="protein sequence ID" value="KJV57899.1"/>
    <property type="molecule type" value="Genomic_DNA"/>
</dbReference>
<dbReference type="InterPro" id="IPR005545">
    <property type="entry name" value="YCII"/>
</dbReference>
<dbReference type="RefSeq" id="WP_011270893.1">
    <property type="nucleotide sequence ID" value="NZ_LANQ01000001.1"/>
</dbReference>
<dbReference type="PANTHER" id="PTHR37828">
    <property type="entry name" value="GSR2449 PROTEIN"/>
    <property type="match status" value="1"/>
</dbReference>